<evidence type="ECO:0000313" key="2">
    <source>
        <dbReference type="EMBL" id="KAJ7362120.1"/>
    </source>
</evidence>
<dbReference type="EMBL" id="MU827307">
    <property type="protein sequence ID" value="KAJ7362120.1"/>
    <property type="molecule type" value="Genomic_DNA"/>
</dbReference>
<protein>
    <submittedName>
        <fullName evidence="2">Uncharacterized protein</fullName>
    </submittedName>
</protein>
<accession>A0A9W9YQ25</accession>
<gene>
    <name evidence="2" type="ORF">OS493_013211</name>
</gene>
<dbReference type="OrthoDB" id="5979381at2759"/>
<organism evidence="2 3">
    <name type="scientific">Desmophyllum pertusum</name>
    <dbReference type="NCBI Taxonomy" id="174260"/>
    <lineage>
        <taxon>Eukaryota</taxon>
        <taxon>Metazoa</taxon>
        <taxon>Cnidaria</taxon>
        <taxon>Anthozoa</taxon>
        <taxon>Hexacorallia</taxon>
        <taxon>Scleractinia</taxon>
        <taxon>Caryophylliina</taxon>
        <taxon>Caryophylliidae</taxon>
        <taxon>Desmophyllum</taxon>
    </lineage>
</organism>
<keyword evidence="1" id="KW-0812">Transmembrane</keyword>
<dbReference type="Proteomes" id="UP001163046">
    <property type="component" value="Unassembled WGS sequence"/>
</dbReference>
<name>A0A9W9YQ25_9CNID</name>
<keyword evidence="1" id="KW-1133">Transmembrane helix</keyword>
<comment type="caution">
    <text evidence="2">The sequence shown here is derived from an EMBL/GenBank/DDBJ whole genome shotgun (WGS) entry which is preliminary data.</text>
</comment>
<feature type="transmembrane region" description="Helical" evidence="1">
    <location>
        <begin position="154"/>
        <end position="180"/>
    </location>
</feature>
<sequence>MAPICDKMMECFTKGYQAITDLEFKENMSYDDIEADIEEMNTKWTKLETETRSKIKETVEYFTPFQENEPEESKFEPIKERSSQLQEEFLALLTRHSDLVGRVEVDPAIVERQYNYSKTMQKQIVTHARNALIAAIFLGMILGGLIAWQRWNGAALPIVLGVLTGGGSVLIIGGLAYFILTSVAKRGVNKWAGLRERVAQLKEMDKRIDKKAQDLYPVPHILLGRIIDQKTSVTRGSVALIKECNKYNESST</sequence>
<feature type="transmembrane region" description="Helical" evidence="1">
    <location>
        <begin position="130"/>
        <end position="148"/>
    </location>
</feature>
<reference evidence="2" key="1">
    <citation type="submission" date="2023-01" db="EMBL/GenBank/DDBJ databases">
        <title>Genome assembly of the deep-sea coral Lophelia pertusa.</title>
        <authorList>
            <person name="Herrera S."/>
            <person name="Cordes E."/>
        </authorList>
    </citation>
    <scope>NUCLEOTIDE SEQUENCE</scope>
    <source>
        <strain evidence="2">USNM1676648</strain>
        <tissue evidence="2">Polyp</tissue>
    </source>
</reference>
<keyword evidence="1" id="KW-0472">Membrane</keyword>
<keyword evidence="3" id="KW-1185">Reference proteome</keyword>
<evidence type="ECO:0000256" key="1">
    <source>
        <dbReference type="SAM" id="Phobius"/>
    </source>
</evidence>
<evidence type="ECO:0000313" key="3">
    <source>
        <dbReference type="Proteomes" id="UP001163046"/>
    </source>
</evidence>
<proteinExistence type="predicted"/>
<dbReference type="AlphaFoldDB" id="A0A9W9YQ25"/>